<dbReference type="InterPro" id="IPR003736">
    <property type="entry name" value="PAAI_dom"/>
</dbReference>
<dbReference type="SUPFAM" id="SSF54637">
    <property type="entry name" value="Thioesterase/thiol ester dehydrase-isomerase"/>
    <property type="match status" value="1"/>
</dbReference>
<feature type="domain" description="Thioesterase" evidence="2">
    <location>
        <begin position="49"/>
        <end position="122"/>
    </location>
</feature>
<dbReference type="RefSeq" id="WP_114370963.1">
    <property type="nucleotide sequence ID" value="NZ_CP031092.1"/>
</dbReference>
<dbReference type="AlphaFoldDB" id="A0A345BW66"/>
<proteinExistence type="predicted"/>
<dbReference type="GO" id="GO:0016289">
    <property type="term" value="F:acyl-CoA hydrolase activity"/>
    <property type="evidence" value="ECO:0007669"/>
    <property type="project" value="UniProtKB-ARBA"/>
</dbReference>
<keyword evidence="1" id="KW-0378">Hydrolase</keyword>
<gene>
    <name evidence="3" type="ORF">DT065_03625</name>
</gene>
<dbReference type="Gene3D" id="3.10.129.10">
    <property type="entry name" value="Hotdog Thioesterase"/>
    <property type="match status" value="1"/>
</dbReference>
<dbReference type="Proteomes" id="UP000252100">
    <property type="component" value="Chromosome"/>
</dbReference>
<sequence length="134" mass="14960">MDNEYLTWLQNDFEDSPFWKHMGISMDYLSEGEARIKMPVSQNQMNCNQYLHGGAITSLLDSIMGVTIRSSRDVKVATISFNSHFVAPVKDGVLYATANVVHSGKRILPMESKVIDDQGRLIATASAAFTFLKK</sequence>
<dbReference type="InterPro" id="IPR006683">
    <property type="entry name" value="Thioestr_dom"/>
</dbReference>
<dbReference type="PANTHER" id="PTHR43240">
    <property type="entry name" value="1,4-DIHYDROXY-2-NAPHTHOYL-COA THIOESTERASE 1"/>
    <property type="match status" value="1"/>
</dbReference>
<dbReference type="Pfam" id="PF03061">
    <property type="entry name" value="4HBT"/>
    <property type="match status" value="1"/>
</dbReference>
<dbReference type="KEGG" id="rue:DT065_03625"/>
<name>A0A345BW66_9BACI</name>
<organism evidence="3 4">
    <name type="scientific">Salicibibacter kimchii</name>
    <dbReference type="NCBI Taxonomy" id="2099786"/>
    <lineage>
        <taxon>Bacteria</taxon>
        <taxon>Bacillati</taxon>
        <taxon>Bacillota</taxon>
        <taxon>Bacilli</taxon>
        <taxon>Bacillales</taxon>
        <taxon>Bacillaceae</taxon>
        <taxon>Salicibibacter</taxon>
    </lineage>
</organism>
<evidence type="ECO:0000256" key="1">
    <source>
        <dbReference type="ARBA" id="ARBA00022801"/>
    </source>
</evidence>
<reference evidence="3 4" key="1">
    <citation type="journal article" date="2018" name="J. Microbiol.">
        <title>Salicibibacter kimchii gen. nov., sp. nov., a moderately halophilic and alkalitolerant bacterium in the family Bacillaceae, isolated from kimchi.</title>
        <authorList>
            <person name="Jang J.Y."/>
            <person name="Oh Y.J."/>
            <person name="Lim S.K."/>
            <person name="Park H.K."/>
            <person name="Lee C."/>
            <person name="Kim J.Y."/>
            <person name="Lee M.A."/>
            <person name="Choi H.J."/>
        </authorList>
    </citation>
    <scope>NUCLEOTIDE SEQUENCE [LARGE SCALE GENOMIC DNA]</scope>
    <source>
        <strain evidence="3 4">NKC1-1</strain>
    </source>
</reference>
<accession>A0A345BW66</accession>
<evidence type="ECO:0000313" key="4">
    <source>
        <dbReference type="Proteomes" id="UP000252100"/>
    </source>
</evidence>
<dbReference type="InterPro" id="IPR029069">
    <property type="entry name" value="HotDog_dom_sf"/>
</dbReference>
<dbReference type="EMBL" id="CP031092">
    <property type="protein sequence ID" value="AXF55197.1"/>
    <property type="molecule type" value="Genomic_DNA"/>
</dbReference>
<evidence type="ECO:0000259" key="2">
    <source>
        <dbReference type="Pfam" id="PF03061"/>
    </source>
</evidence>
<dbReference type="NCBIfam" id="TIGR00369">
    <property type="entry name" value="unchar_dom_1"/>
    <property type="match status" value="1"/>
</dbReference>
<dbReference type="CDD" id="cd03443">
    <property type="entry name" value="PaaI_thioesterase"/>
    <property type="match status" value="1"/>
</dbReference>
<protein>
    <submittedName>
        <fullName evidence="3">PaaI family thioesterase</fullName>
    </submittedName>
</protein>
<keyword evidence="4" id="KW-1185">Reference proteome</keyword>
<evidence type="ECO:0000313" key="3">
    <source>
        <dbReference type="EMBL" id="AXF55197.1"/>
    </source>
</evidence>
<dbReference type="OrthoDB" id="337200at2"/>